<dbReference type="SMART" id="SM00342">
    <property type="entry name" value="HTH_ARAC"/>
    <property type="match status" value="1"/>
</dbReference>
<comment type="subcellular location">
    <subcellularLocation>
        <location evidence="1">Cytoplasm</location>
    </subcellularLocation>
</comment>
<dbReference type="GO" id="GO:0000160">
    <property type="term" value="P:phosphorelay signal transduction system"/>
    <property type="evidence" value="ECO:0007669"/>
    <property type="project" value="UniProtKB-KW"/>
</dbReference>
<dbReference type="Proteomes" id="UP000306509">
    <property type="component" value="Unassembled WGS sequence"/>
</dbReference>
<keyword evidence="7" id="KW-0238">DNA-binding</keyword>
<dbReference type="GO" id="GO:0005737">
    <property type="term" value="C:cytoplasm"/>
    <property type="evidence" value="ECO:0007669"/>
    <property type="project" value="UniProtKB-SubCell"/>
</dbReference>
<dbReference type="STRING" id="180332.GCA_000797495_00630"/>
<keyword evidence="4 10" id="KW-0597">Phosphoprotein</keyword>
<gene>
    <name evidence="13" type="ORF">DSM106044_03459</name>
</gene>
<feature type="domain" description="HTH araC/xylS-type" evidence="11">
    <location>
        <begin position="242"/>
        <end position="341"/>
    </location>
</feature>
<evidence type="ECO:0000256" key="7">
    <source>
        <dbReference type="ARBA" id="ARBA00023125"/>
    </source>
</evidence>
<dbReference type="Gene3D" id="1.10.10.60">
    <property type="entry name" value="Homeodomain-like"/>
    <property type="match status" value="2"/>
</dbReference>
<evidence type="ECO:0000256" key="2">
    <source>
        <dbReference type="ARBA" id="ARBA00018672"/>
    </source>
</evidence>
<dbReference type="PROSITE" id="PS01124">
    <property type="entry name" value="HTH_ARAC_FAMILY_2"/>
    <property type="match status" value="1"/>
</dbReference>
<keyword evidence="14" id="KW-1185">Reference proteome</keyword>
<dbReference type="SMART" id="SM00448">
    <property type="entry name" value="REC"/>
    <property type="match status" value="1"/>
</dbReference>
<dbReference type="PROSITE" id="PS50110">
    <property type="entry name" value="RESPONSE_REGULATORY"/>
    <property type="match status" value="1"/>
</dbReference>
<keyword evidence="3" id="KW-0963">Cytoplasm</keyword>
<dbReference type="InterPro" id="IPR051552">
    <property type="entry name" value="HptR"/>
</dbReference>
<keyword evidence="8" id="KW-0804">Transcription</keyword>
<reference evidence="13 14" key="1">
    <citation type="journal article" date="2019" name="Anaerobe">
        <title>Detection of Robinsoniella peoriensis in multiple bone samples of a trauma patient.</title>
        <authorList>
            <person name="Schrottner P."/>
            <person name="Hartwich K."/>
            <person name="Bunk B."/>
            <person name="Schober I."/>
            <person name="Helbig S."/>
            <person name="Rudolph W.W."/>
            <person name="Gunzer F."/>
        </authorList>
    </citation>
    <scope>NUCLEOTIDE SEQUENCE [LARGE SCALE GENOMIC DNA]</scope>
    <source>
        <strain evidence="13 14">DSM 106044</strain>
    </source>
</reference>
<proteinExistence type="predicted"/>
<organism evidence="13 14">
    <name type="scientific">Robinsoniella peoriensis</name>
    <dbReference type="NCBI Taxonomy" id="180332"/>
    <lineage>
        <taxon>Bacteria</taxon>
        <taxon>Bacillati</taxon>
        <taxon>Bacillota</taxon>
        <taxon>Clostridia</taxon>
        <taxon>Lachnospirales</taxon>
        <taxon>Lachnospiraceae</taxon>
        <taxon>Robinsoniella</taxon>
    </lineage>
</organism>
<keyword evidence="6" id="KW-0805">Transcription regulation</keyword>
<evidence type="ECO:0000259" key="11">
    <source>
        <dbReference type="PROSITE" id="PS01124"/>
    </source>
</evidence>
<keyword evidence="5" id="KW-0902">Two-component regulatory system</keyword>
<dbReference type="GO" id="GO:0003700">
    <property type="term" value="F:DNA-binding transcription factor activity"/>
    <property type="evidence" value="ECO:0007669"/>
    <property type="project" value="InterPro"/>
</dbReference>
<evidence type="ECO:0000256" key="6">
    <source>
        <dbReference type="ARBA" id="ARBA00023015"/>
    </source>
</evidence>
<evidence type="ECO:0000256" key="9">
    <source>
        <dbReference type="ARBA" id="ARBA00024867"/>
    </source>
</evidence>
<sequence>MYQILIVEDEFYARQRLKSCIEWEKYGFTIAEEAEDGEEALQILSEKKIDLMIADIEMPIINGIELTRKLYEQNSTVKIIFLTGYDDFSYAQNAIHYGVKEYLLKPVEEQELKKVLEKINEILDGEQQVSQRAILGEMYYKKMKEDLLDKMYEGRQEEVSRQLSEIFAYAQEHYTKPEEFNSLSQSLMDALNEFCGKSERQKEKAQEIPHFTPYKEFLIKLFLEKLCQQGEERNSGTEIIIELARQYIDLHYQEAQLSLTVISNSCYVNPSYLSRIFNQMTGTSIPSYIKELRLANAVRMIMDGVSCIDLLAAKNGFQNAGYFSTCFKEKFGMRPSEYIKKMEQVKEHNMGGHSSLG</sequence>
<dbReference type="PANTHER" id="PTHR42713:SF3">
    <property type="entry name" value="TRANSCRIPTIONAL REGULATORY PROTEIN HPTR"/>
    <property type="match status" value="1"/>
</dbReference>
<evidence type="ECO:0000256" key="10">
    <source>
        <dbReference type="PROSITE-ProRule" id="PRU00169"/>
    </source>
</evidence>
<feature type="modified residue" description="4-aspartylphosphate" evidence="10">
    <location>
        <position position="55"/>
    </location>
</feature>
<evidence type="ECO:0000256" key="3">
    <source>
        <dbReference type="ARBA" id="ARBA00022490"/>
    </source>
</evidence>
<accession>A0A4V6HRM4</accession>
<evidence type="ECO:0000259" key="12">
    <source>
        <dbReference type="PROSITE" id="PS50110"/>
    </source>
</evidence>
<comment type="function">
    <text evidence="9">May play the central regulatory role in sporulation. It may be an element of the effector pathway responsible for the activation of sporulation genes in response to nutritional stress. Spo0A may act in concert with spo0H (a sigma factor) to control the expression of some genes that are critical to the sporulation process.</text>
</comment>
<evidence type="ECO:0000256" key="5">
    <source>
        <dbReference type="ARBA" id="ARBA00023012"/>
    </source>
</evidence>
<dbReference type="AlphaFoldDB" id="A0A4V6HRM4"/>
<feature type="domain" description="Response regulatory" evidence="12">
    <location>
        <begin position="3"/>
        <end position="120"/>
    </location>
</feature>
<dbReference type="InterPro" id="IPR018060">
    <property type="entry name" value="HTH_AraC"/>
</dbReference>
<dbReference type="Pfam" id="PF12833">
    <property type="entry name" value="HTH_18"/>
    <property type="match status" value="1"/>
</dbReference>
<dbReference type="InterPro" id="IPR001789">
    <property type="entry name" value="Sig_transdc_resp-reg_receiver"/>
</dbReference>
<dbReference type="EMBL" id="QGQD01000067">
    <property type="protein sequence ID" value="TLC99667.1"/>
    <property type="molecule type" value="Genomic_DNA"/>
</dbReference>
<evidence type="ECO:0000313" key="14">
    <source>
        <dbReference type="Proteomes" id="UP000306509"/>
    </source>
</evidence>
<evidence type="ECO:0000256" key="1">
    <source>
        <dbReference type="ARBA" id="ARBA00004496"/>
    </source>
</evidence>
<name>A0A4V6HRM4_9FIRM</name>
<dbReference type="InterPro" id="IPR009057">
    <property type="entry name" value="Homeodomain-like_sf"/>
</dbReference>
<dbReference type="InterPro" id="IPR011006">
    <property type="entry name" value="CheY-like_superfamily"/>
</dbReference>
<evidence type="ECO:0000256" key="8">
    <source>
        <dbReference type="ARBA" id="ARBA00023163"/>
    </source>
</evidence>
<dbReference type="GO" id="GO:0043565">
    <property type="term" value="F:sequence-specific DNA binding"/>
    <property type="evidence" value="ECO:0007669"/>
    <property type="project" value="InterPro"/>
</dbReference>
<dbReference type="Pfam" id="PF00072">
    <property type="entry name" value="Response_reg"/>
    <property type="match status" value="1"/>
</dbReference>
<evidence type="ECO:0000313" key="13">
    <source>
        <dbReference type="EMBL" id="TLC99667.1"/>
    </source>
</evidence>
<protein>
    <recommendedName>
        <fullName evidence="2">Stage 0 sporulation protein A homolog</fullName>
    </recommendedName>
</protein>
<dbReference type="PANTHER" id="PTHR42713">
    <property type="entry name" value="HISTIDINE KINASE-RELATED"/>
    <property type="match status" value="1"/>
</dbReference>
<dbReference type="RefSeq" id="WP_138003139.1">
    <property type="nucleotide sequence ID" value="NZ_QGQD01000067.1"/>
</dbReference>
<dbReference type="SUPFAM" id="SSF46689">
    <property type="entry name" value="Homeodomain-like"/>
    <property type="match status" value="2"/>
</dbReference>
<evidence type="ECO:0000256" key="4">
    <source>
        <dbReference type="ARBA" id="ARBA00022553"/>
    </source>
</evidence>
<dbReference type="CDD" id="cd17536">
    <property type="entry name" value="REC_YesN-like"/>
    <property type="match status" value="1"/>
</dbReference>
<dbReference type="SUPFAM" id="SSF52172">
    <property type="entry name" value="CheY-like"/>
    <property type="match status" value="1"/>
</dbReference>
<comment type="caution">
    <text evidence="13">The sequence shown here is derived from an EMBL/GenBank/DDBJ whole genome shotgun (WGS) entry which is preliminary data.</text>
</comment>
<dbReference type="Gene3D" id="3.40.50.2300">
    <property type="match status" value="1"/>
</dbReference>